<dbReference type="EMBL" id="MLHK01000055">
    <property type="protein sequence ID" value="OOF44290.1"/>
    <property type="molecule type" value="Genomic_DNA"/>
</dbReference>
<dbReference type="Gene3D" id="2.30.30.830">
    <property type="match status" value="1"/>
</dbReference>
<dbReference type="OrthoDB" id="5679363at2"/>
<keyword evidence="5" id="KW-1185">Reference proteome</keyword>
<dbReference type="AlphaFoldDB" id="A0A1V3IQG2"/>
<organism evidence="2 4">
    <name type="scientific">Rodentibacter trehalosifermentans</name>
    <dbReference type="NCBI Taxonomy" id="1908263"/>
    <lineage>
        <taxon>Bacteria</taxon>
        <taxon>Pseudomonadati</taxon>
        <taxon>Pseudomonadota</taxon>
        <taxon>Gammaproteobacteria</taxon>
        <taxon>Pasteurellales</taxon>
        <taxon>Pasteurellaceae</taxon>
        <taxon>Rodentibacter</taxon>
    </lineage>
</organism>
<protein>
    <recommendedName>
        <fullName evidence="6">Pilus assembly protein PilP</fullName>
    </recommendedName>
</protein>
<keyword evidence="1" id="KW-0732">Signal</keyword>
<accession>A0A1V3IQG2</accession>
<evidence type="ECO:0008006" key="6">
    <source>
        <dbReference type="Google" id="ProtNLM"/>
    </source>
</evidence>
<dbReference type="Proteomes" id="UP000189161">
    <property type="component" value="Unassembled WGS sequence"/>
</dbReference>
<name>A0A1V3IQG2_9PAST</name>
<sequence length="130" mass="14870">MWILRRYLGLFCLFFSLNAVAVDPFDSSQRQTGENRINLPKIRKVQCAFDEPAFATETAFEQLKLVGVVLYKNMPEALFLDSRQQLIVVKQGHRLGLEGYLLQQIQKNGVVLLRPKTGQCDQNEPVALQF</sequence>
<accession>A0A1V3IYV0</accession>
<reference evidence="4 5" key="1">
    <citation type="submission" date="2016-10" db="EMBL/GenBank/DDBJ databases">
        <title>Rodentibacter gen. nov. and new species.</title>
        <authorList>
            <person name="Christensen H."/>
        </authorList>
    </citation>
    <scope>NUCLEOTIDE SEQUENCE [LARGE SCALE GENOMIC DNA]</scope>
    <source>
        <strain evidence="2 4">H1983213011</strain>
        <strain evidence="3 5">H1987082031</strain>
    </source>
</reference>
<proteinExistence type="predicted"/>
<dbReference type="EMBL" id="MLHL01000055">
    <property type="protein sequence ID" value="OOF47405.1"/>
    <property type="molecule type" value="Genomic_DNA"/>
</dbReference>
<evidence type="ECO:0000313" key="5">
    <source>
        <dbReference type="Proteomes" id="UP000189161"/>
    </source>
</evidence>
<comment type="caution">
    <text evidence="2">The sequence shown here is derived from an EMBL/GenBank/DDBJ whole genome shotgun (WGS) entry which is preliminary data.</text>
</comment>
<evidence type="ECO:0000313" key="2">
    <source>
        <dbReference type="EMBL" id="OOF44290.1"/>
    </source>
</evidence>
<dbReference type="Proteomes" id="UP000188728">
    <property type="component" value="Unassembled WGS sequence"/>
</dbReference>
<feature type="signal peptide" evidence="1">
    <location>
        <begin position="1"/>
        <end position="21"/>
    </location>
</feature>
<feature type="chain" id="PRO_5044063123" description="Pilus assembly protein PilP" evidence="1">
    <location>
        <begin position="22"/>
        <end position="130"/>
    </location>
</feature>
<evidence type="ECO:0000313" key="3">
    <source>
        <dbReference type="EMBL" id="OOF47405.1"/>
    </source>
</evidence>
<gene>
    <name evidence="2" type="ORF">BKK51_09305</name>
    <name evidence="3" type="ORF">BKK52_09365</name>
</gene>
<dbReference type="RefSeq" id="WP_077421047.1">
    <property type="nucleotide sequence ID" value="NZ_MLHK01000055.1"/>
</dbReference>
<evidence type="ECO:0000313" key="4">
    <source>
        <dbReference type="Proteomes" id="UP000188728"/>
    </source>
</evidence>
<evidence type="ECO:0000256" key="1">
    <source>
        <dbReference type="SAM" id="SignalP"/>
    </source>
</evidence>